<evidence type="ECO:0000256" key="1">
    <source>
        <dbReference type="ARBA" id="ARBA00022448"/>
    </source>
</evidence>
<dbReference type="SUPFAM" id="SSF52540">
    <property type="entry name" value="P-loop containing nucleoside triphosphate hydrolases"/>
    <property type="match status" value="1"/>
</dbReference>
<dbReference type="InterPro" id="IPR051120">
    <property type="entry name" value="ABC_AA/LPS_Transport"/>
</dbReference>
<evidence type="ECO:0000256" key="3">
    <source>
        <dbReference type="ARBA" id="ARBA00022840"/>
    </source>
</evidence>
<name>A0A0F5L4X4_9HYPH</name>
<gene>
    <name evidence="5" type="ORF">VW35_14690</name>
</gene>
<dbReference type="PROSITE" id="PS50893">
    <property type="entry name" value="ABC_TRANSPORTER_2"/>
    <property type="match status" value="1"/>
</dbReference>
<dbReference type="AlphaFoldDB" id="A0A0F5L4X4"/>
<reference evidence="5 6" key="1">
    <citation type="submission" date="2015-03" db="EMBL/GenBank/DDBJ databases">
        <authorList>
            <person name="Hassan Y.I."/>
            <person name="Lepp D."/>
            <person name="Zhou T."/>
        </authorList>
    </citation>
    <scope>NUCLEOTIDE SEQUENCE [LARGE SCALE GENOMIC DNA]</scope>
    <source>
        <strain evidence="5 6">GH2-10</strain>
    </source>
</reference>
<dbReference type="RefSeq" id="WP_046143851.1">
    <property type="nucleotide sequence ID" value="NZ_LAJG01000025.1"/>
</dbReference>
<sequence length="254" mass="27687">MANPNVVLHVADVHKRFGGLHALSDIDLQIEEGKTHAIIGPNGAGKSTLLNVIIGKLAPSSGQVVFDGNVLTGKKPYQINQLGIARVFQTPEIFADLSVLHNVMIPALAKRDGMFTLNMMRSLESETGIRAEAEHMLEDVGMLNRRGMLAGSLSRGDKRRMELAMCLIQHPRLLLLDEPTAGMSRHDTNTTIELLKKIKARGMTKVIIEHDMHVVFSLADKISVLAQGRIIADGTPDQVRGNPKVQEAYLGGAH</sequence>
<dbReference type="GO" id="GO:0005886">
    <property type="term" value="C:plasma membrane"/>
    <property type="evidence" value="ECO:0007669"/>
    <property type="project" value="TreeGrafter"/>
</dbReference>
<dbReference type="STRING" id="361041.VW35_14690"/>
<dbReference type="SMART" id="SM00382">
    <property type="entry name" value="AAA"/>
    <property type="match status" value="1"/>
</dbReference>
<dbReference type="PANTHER" id="PTHR45772">
    <property type="entry name" value="CONSERVED COMPONENT OF ABC TRANSPORTER FOR NATURAL AMINO ACIDS-RELATED"/>
    <property type="match status" value="1"/>
</dbReference>
<dbReference type="Pfam" id="PF12399">
    <property type="entry name" value="BCA_ABC_TP_C"/>
    <property type="match status" value="1"/>
</dbReference>
<feature type="domain" description="ABC transporter" evidence="4">
    <location>
        <begin position="8"/>
        <end position="252"/>
    </location>
</feature>
<protein>
    <submittedName>
        <fullName evidence="5">Branched-chain amino acid ABC transporter substrate-binding protein</fullName>
    </submittedName>
</protein>
<evidence type="ECO:0000313" key="5">
    <source>
        <dbReference type="EMBL" id="KKB77403.1"/>
    </source>
</evidence>
<dbReference type="InterPro" id="IPR032823">
    <property type="entry name" value="BCA_ABC_TP_C"/>
</dbReference>
<dbReference type="FunFam" id="3.40.50.300:FF:000421">
    <property type="entry name" value="Branched-chain amino acid ABC transporter ATP-binding protein"/>
    <property type="match status" value="1"/>
</dbReference>
<evidence type="ECO:0000259" key="4">
    <source>
        <dbReference type="PROSITE" id="PS50893"/>
    </source>
</evidence>
<organism evidence="5 6">
    <name type="scientific">Devosia soli</name>
    <dbReference type="NCBI Taxonomy" id="361041"/>
    <lineage>
        <taxon>Bacteria</taxon>
        <taxon>Pseudomonadati</taxon>
        <taxon>Pseudomonadota</taxon>
        <taxon>Alphaproteobacteria</taxon>
        <taxon>Hyphomicrobiales</taxon>
        <taxon>Devosiaceae</taxon>
        <taxon>Devosia</taxon>
    </lineage>
</organism>
<keyword evidence="2" id="KW-0547">Nucleotide-binding</keyword>
<evidence type="ECO:0000256" key="2">
    <source>
        <dbReference type="ARBA" id="ARBA00022741"/>
    </source>
</evidence>
<dbReference type="OrthoDB" id="7158404at2"/>
<dbReference type="GO" id="GO:0005524">
    <property type="term" value="F:ATP binding"/>
    <property type="evidence" value="ECO:0007669"/>
    <property type="project" value="UniProtKB-KW"/>
</dbReference>
<dbReference type="Pfam" id="PF00005">
    <property type="entry name" value="ABC_tran"/>
    <property type="match status" value="1"/>
</dbReference>
<dbReference type="Proteomes" id="UP000033514">
    <property type="component" value="Unassembled WGS sequence"/>
</dbReference>
<dbReference type="InterPro" id="IPR003439">
    <property type="entry name" value="ABC_transporter-like_ATP-bd"/>
</dbReference>
<keyword evidence="1" id="KW-0813">Transport</keyword>
<dbReference type="InterPro" id="IPR003593">
    <property type="entry name" value="AAA+_ATPase"/>
</dbReference>
<accession>A0A0F5L4X4</accession>
<dbReference type="PATRIC" id="fig|361041.3.peg.2328"/>
<dbReference type="GO" id="GO:0016887">
    <property type="term" value="F:ATP hydrolysis activity"/>
    <property type="evidence" value="ECO:0007669"/>
    <property type="project" value="InterPro"/>
</dbReference>
<proteinExistence type="predicted"/>
<dbReference type="InterPro" id="IPR027417">
    <property type="entry name" value="P-loop_NTPase"/>
</dbReference>
<keyword evidence="6" id="KW-1185">Reference proteome</keyword>
<comment type="caution">
    <text evidence="5">The sequence shown here is derived from an EMBL/GenBank/DDBJ whole genome shotgun (WGS) entry which is preliminary data.</text>
</comment>
<dbReference type="EMBL" id="LAJG01000025">
    <property type="protein sequence ID" value="KKB77403.1"/>
    <property type="molecule type" value="Genomic_DNA"/>
</dbReference>
<keyword evidence="3" id="KW-0067">ATP-binding</keyword>
<dbReference type="Gene3D" id="3.40.50.300">
    <property type="entry name" value="P-loop containing nucleotide triphosphate hydrolases"/>
    <property type="match status" value="1"/>
</dbReference>
<evidence type="ECO:0000313" key="6">
    <source>
        <dbReference type="Proteomes" id="UP000033514"/>
    </source>
</evidence>
<dbReference type="CDD" id="cd03219">
    <property type="entry name" value="ABC_Mj1267_LivG_branched"/>
    <property type="match status" value="1"/>
</dbReference>